<accession>A0A5B7CH22</accession>
<comment type="caution">
    <text evidence="2">The sequence shown here is derived from an EMBL/GenBank/DDBJ whole genome shotgun (WGS) entry which is preliminary data.</text>
</comment>
<keyword evidence="3" id="KW-1185">Reference proteome</keyword>
<dbReference type="Proteomes" id="UP000324222">
    <property type="component" value="Unassembled WGS sequence"/>
</dbReference>
<feature type="region of interest" description="Disordered" evidence="1">
    <location>
        <begin position="36"/>
        <end position="64"/>
    </location>
</feature>
<name>A0A5B7CH22_PORTR</name>
<reference evidence="2 3" key="1">
    <citation type="submission" date="2019-05" db="EMBL/GenBank/DDBJ databases">
        <title>Another draft genome of Portunus trituberculatus and its Hox gene families provides insights of decapod evolution.</title>
        <authorList>
            <person name="Jeong J.-H."/>
            <person name="Song I."/>
            <person name="Kim S."/>
            <person name="Choi T."/>
            <person name="Kim D."/>
            <person name="Ryu S."/>
            <person name="Kim W."/>
        </authorList>
    </citation>
    <scope>NUCLEOTIDE SEQUENCE [LARGE SCALE GENOMIC DNA]</scope>
    <source>
        <tissue evidence="2">Muscle</tissue>
    </source>
</reference>
<dbReference type="AlphaFoldDB" id="A0A5B7CH22"/>
<evidence type="ECO:0000313" key="2">
    <source>
        <dbReference type="EMBL" id="MPC08749.1"/>
    </source>
</evidence>
<protein>
    <submittedName>
        <fullName evidence="2">Uncharacterized protein</fullName>
    </submittedName>
</protein>
<evidence type="ECO:0000313" key="3">
    <source>
        <dbReference type="Proteomes" id="UP000324222"/>
    </source>
</evidence>
<sequence length="64" mass="7275">MRWMVSTKFGVLLVSPGELVPTLLSSRCLLYSGGGGNVRRERRKKERNEARRSVNPLSDLQKLM</sequence>
<dbReference type="EMBL" id="VSRR010000042">
    <property type="protein sequence ID" value="MPC08749.1"/>
    <property type="molecule type" value="Genomic_DNA"/>
</dbReference>
<evidence type="ECO:0000256" key="1">
    <source>
        <dbReference type="SAM" id="MobiDB-lite"/>
    </source>
</evidence>
<proteinExistence type="predicted"/>
<organism evidence="2 3">
    <name type="scientific">Portunus trituberculatus</name>
    <name type="common">Swimming crab</name>
    <name type="synonym">Neptunus trituberculatus</name>
    <dbReference type="NCBI Taxonomy" id="210409"/>
    <lineage>
        <taxon>Eukaryota</taxon>
        <taxon>Metazoa</taxon>
        <taxon>Ecdysozoa</taxon>
        <taxon>Arthropoda</taxon>
        <taxon>Crustacea</taxon>
        <taxon>Multicrustacea</taxon>
        <taxon>Malacostraca</taxon>
        <taxon>Eumalacostraca</taxon>
        <taxon>Eucarida</taxon>
        <taxon>Decapoda</taxon>
        <taxon>Pleocyemata</taxon>
        <taxon>Brachyura</taxon>
        <taxon>Eubrachyura</taxon>
        <taxon>Portunoidea</taxon>
        <taxon>Portunidae</taxon>
        <taxon>Portuninae</taxon>
        <taxon>Portunus</taxon>
    </lineage>
</organism>
<gene>
    <name evidence="2" type="ORF">E2C01_001343</name>
</gene>